<dbReference type="CDD" id="cd05691">
    <property type="entry name" value="S1_RPS1_repeat_ec6"/>
    <property type="match status" value="1"/>
</dbReference>
<evidence type="ECO:0000313" key="2">
    <source>
        <dbReference type="EMBL" id="EQD58634.1"/>
    </source>
</evidence>
<dbReference type="Pfam" id="PF00575">
    <property type="entry name" value="S1"/>
    <property type="match status" value="1"/>
</dbReference>
<dbReference type="Gene3D" id="2.40.50.140">
    <property type="entry name" value="Nucleic acid-binding proteins"/>
    <property type="match status" value="1"/>
</dbReference>
<keyword evidence="2" id="KW-0687">Ribonucleoprotein</keyword>
<gene>
    <name evidence="2" type="ORF">B1A_10718</name>
</gene>
<organism evidence="2">
    <name type="scientific">mine drainage metagenome</name>
    <dbReference type="NCBI Taxonomy" id="410659"/>
    <lineage>
        <taxon>unclassified sequences</taxon>
        <taxon>metagenomes</taxon>
        <taxon>ecological metagenomes</taxon>
    </lineage>
</organism>
<reference evidence="2" key="1">
    <citation type="submission" date="2013-08" db="EMBL/GenBank/DDBJ databases">
        <authorList>
            <person name="Mendez C."/>
            <person name="Richter M."/>
            <person name="Ferrer M."/>
            <person name="Sanchez J."/>
        </authorList>
    </citation>
    <scope>NUCLEOTIDE SEQUENCE</scope>
</reference>
<reference evidence="2" key="2">
    <citation type="journal article" date="2014" name="ISME J.">
        <title>Microbial stratification in low pH oxic and suboxic macroscopic growths along an acid mine drainage.</title>
        <authorList>
            <person name="Mendez-Garcia C."/>
            <person name="Mesa V."/>
            <person name="Sprenger R.R."/>
            <person name="Richter M."/>
            <person name="Diez M.S."/>
            <person name="Solano J."/>
            <person name="Bargiela R."/>
            <person name="Golyshina O.V."/>
            <person name="Manteca A."/>
            <person name="Ramos J.L."/>
            <person name="Gallego J.R."/>
            <person name="Llorente I."/>
            <person name="Martins Dos Santos V.A."/>
            <person name="Jensen O.N."/>
            <person name="Pelaez A.I."/>
            <person name="Sanchez J."/>
            <person name="Ferrer M."/>
        </authorList>
    </citation>
    <scope>NUCLEOTIDE SEQUENCE</scope>
</reference>
<protein>
    <submittedName>
        <fullName evidence="2">30S ribosomal protein S1</fullName>
    </submittedName>
</protein>
<dbReference type="GO" id="GO:0005840">
    <property type="term" value="C:ribosome"/>
    <property type="evidence" value="ECO:0007669"/>
    <property type="project" value="UniProtKB-KW"/>
</dbReference>
<evidence type="ECO:0000259" key="1">
    <source>
        <dbReference type="PROSITE" id="PS50126"/>
    </source>
</evidence>
<dbReference type="EMBL" id="AUZX01007636">
    <property type="protein sequence ID" value="EQD58634.1"/>
    <property type="molecule type" value="Genomic_DNA"/>
</dbReference>
<sequence length="99" mass="10927">MVKEVDAKGALIALEDGVEGYLRANDIAKERIEDATQHLKVGDKVEAKFTGMDRKGRQMQLSIRAKDEEDLQETMAEYQSASAGTTKLGALLKEQMKKG</sequence>
<dbReference type="PROSITE" id="PS50126">
    <property type="entry name" value="S1"/>
    <property type="match status" value="1"/>
</dbReference>
<keyword evidence="2" id="KW-0689">Ribosomal protein</keyword>
<accession>T1C033</accession>
<dbReference type="InterPro" id="IPR003029">
    <property type="entry name" value="S1_domain"/>
</dbReference>
<dbReference type="InterPro" id="IPR012340">
    <property type="entry name" value="NA-bd_OB-fold"/>
</dbReference>
<dbReference type="AlphaFoldDB" id="T1C033"/>
<dbReference type="SMART" id="SM00316">
    <property type="entry name" value="S1"/>
    <property type="match status" value="1"/>
</dbReference>
<name>T1C033_9ZZZZ</name>
<dbReference type="GO" id="GO:0003676">
    <property type="term" value="F:nucleic acid binding"/>
    <property type="evidence" value="ECO:0007669"/>
    <property type="project" value="InterPro"/>
</dbReference>
<feature type="domain" description="S1 motif" evidence="1">
    <location>
        <begin position="1"/>
        <end position="64"/>
    </location>
</feature>
<comment type="caution">
    <text evidence="2">The sequence shown here is derived from an EMBL/GenBank/DDBJ whole genome shotgun (WGS) entry which is preliminary data.</text>
</comment>
<dbReference type="SUPFAM" id="SSF50249">
    <property type="entry name" value="Nucleic acid-binding proteins"/>
    <property type="match status" value="1"/>
</dbReference>
<proteinExistence type="predicted"/>